<protein>
    <submittedName>
        <fullName evidence="2">Uncharacterized protein</fullName>
    </submittedName>
</protein>
<dbReference type="AlphaFoldDB" id="A0A0E9PVX9"/>
<evidence type="ECO:0000313" key="2">
    <source>
        <dbReference type="EMBL" id="JAH08751.1"/>
    </source>
</evidence>
<proteinExistence type="predicted"/>
<reference evidence="2" key="2">
    <citation type="journal article" date="2015" name="Fish Shellfish Immunol.">
        <title>Early steps in the European eel (Anguilla anguilla)-Vibrio vulnificus interaction in the gills: Role of the RtxA13 toxin.</title>
        <authorList>
            <person name="Callol A."/>
            <person name="Pajuelo D."/>
            <person name="Ebbesson L."/>
            <person name="Teles M."/>
            <person name="MacKenzie S."/>
            <person name="Amaro C."/>
        </authorList>
    </citation>
    <scope>NUCLEOTIDE SEQUENCE</scope>
</reference>
<accession>A0A0E9PVX9</accession>
<feature type="region of interest" description="Disordered" evidence="1">
    <location>
        <begin position="1"/>
        <end position="25"/>
    </location>
</feature>
<organism evidence="2">
    <name type="scientific">Anguilla anguilla</name>
    <name type="common">European freshwater eel</name>
    <name type="synonym">Muraena anguilla</name>
    <dbReference type="NCBI Taxonomy" id="7936"/>
    <lineage>
        <taxon>Eukaryota</taxon>
        <taxon>Metazoa</taxon>
        <taxon>Chordata</taxon>
        <taxon>Craniata</taxon>
        <taxon>Vertebrata</taxon>
        <taxon>Euteleostomi</taxon>
        <taxon>Actinopterygii</taxon>
        <taxon>Neopterygii</taxon>
        <taxon>Teleostei</taxon>
        <taxon>Anguilliformes</taxon>
        <taxon>Anguillidae</taxon>
        <taxon>Anguilla</taxon>
    </lineage>
</organism>
<feature type="compositionally biased region" description="Polar residues" evidence="1">
    <location>
        <begin position="8"/>
        <end position="25"/>
    </location>
</feature>
<dbReference type="EMBL" id="GBXM01099826">
    <property type="protein sequence ID" value="JAH08751.1"/>
    <property type="molecule type" value="Transcribed_RNA"/>
</dbReference>
<reference evidence="2" key="1">
    <citation type="submission" date="2014-11" db="EMBL/GenBank/DDBJ databases">
        <authorList>
            <person name="Amaro Gonzalez C."/>
        </authorList>
    </citation>
    <scope>NUCLEOTIDE SEQUENCE</scope>
</reference>
<evidence type="ECO:0000256" key="1">
    <source>
        <dbReference type="SAM" id="MobiDB-lite"/>
    </source>
</evidence>
<name>A0A0E9PVX9_ANGAN</name>
<sequence length="25" mass="2988">MQQENERSTQQSCPRCQVTHKNINK</sequence>